<feature type="domain" description="ABC3 transporter permease C-terminal" evidence="7">
    <location>
        <begin position="754"/>
        <end position="867"/>
    </location>
</feature>
<feature type="transmembrane region" description="Helical" evidence="6">
    <location>
        <begin position="453"/>
        <end position="471"/>
    </location>
</feature>
<keyword evidence="4 6" id="KW-1133">Transmembrane helix</keyword>
<dbReference type="PANTHER" id="PTHR30287:SF1">
    <property type="entry name" value="INNER MEMBRANE PROTEIN"/>
    <property type="match status" value="1"/>
</dbReference>
<evidence type="ECO:0000256" key="4">
    <source>
        <dbReference type="ARBA" id="ARBA00022989"/>
    </source>
</evidence>
<evidence type="ECO:0000256" key="1">
    <source>
        <dbReference type="ARBA" id="ARBA00004651"/>
    </source>
</evidence>
<gene>
    <name evidence="8" type="ORF">ABA45_08800</name>
</gene>
<evidence type="ECO:0000256" key="6">
    <source>
        <dbReference type="SAM" id="Phobius"/>
    </source>
</evidence>
<evidence type="ECO:0000313" key="8">
    <source>
        <dbReference type="EMBL" id="AKO52506.1"/>
    </source>
</evidence>
<proteinExistence type="predicted"/>
<evidence type="ECO:0000259" key="7">
    <source>
        <dbReference type="Pfam" id="PF02687"/>
    </source>
</evidence>
<dbReference type="RefSeq" id="WP_048385423.1">
    <property type="nucleotide sequence ID" value="NZ_CP011494.1"/>
</dbReference>
<keyword evidence="3 6" id="KW-0812">Transmembrane</keyword>
<evidence type="ECO:0000256" key="3">
    <source>
        <dbReference type="ARBA" id="ARBA00022692"/>
    </source>
</evidence>
<dbReference type="Pfam" id="PF02687">
    <property type="entry name" value="FtsX"/>
    <property type="match status" value="2"/>
</dbReference>
<organism evidence="8 9">
    <name type="scientific">Marinobacter psychrophilus</name>
    <dbReference type="NCBI Taxonomy" id="330734"/>
    <lineage>
        <taxon>Bacteria</taxon>
        <taxon>Pseudomonadati</taxon>
        <taxon>Pseudomonadota</taxon>
        <taxon>Gammaproteobacteria</taxon>
        <taxon>Pseudomonadales</taxon>
        <taxon>Marinobacteraceae</taxon>
        <taxon>Marinobacter</taxon>
    </lineage>
</organism>
<feature type="transmembrane region" description="Helical" evidence="6">
    <location>
        <begin position="376"/>
        <end position="398"/>
    </location>
</feature>
<keyword evidence="2" id="KW-1003">Cell membrane</keyword>
<sequence length="874" mass="94125">MKSEKSTRPFWMLTFAISDLRSRISALKVFLACLILGITLVAATASLYRVIEQSLLADTRTLLGGDVELEASEPLPDEVLAWIRATGNLSLVRELDTMVNGVAVSGVTVSGADEAGDDSGASFVRAEILIPDAAYPLYGELQLMPDQPLAELTARKDGLWGAIIDPMLAERLGQSVGDQIQIGAAIFRISGLIQLQPDRSLMANWRGLPIMISEAAVEATGLIRPGSRVDYEYRVQTDRDLDVWLNEFEQAFPKTRWDTTTFAERSERLSERLDQIATALILIAFTTLFIGGLGVANSIHAYLTEKLGTIATLQTLGLRRRPLVAIYLLQIGLLGSLAGIIGGAIGLALSAAALGLAGDAFALPGSGDTGMTGQWIALWLAPLLLSWLFAVLTAYVFALPELARALAASPAGLFRGRVQAASHEPRSWRVASYILLAVYIAATLLWLPSPQLGLLFLLAVVLLWGLLEGLIKGLQRAARALENRGFAGRNFARRLALANLHRPDSPLRATLLSLGTALTLVVACTLLVGTLLRALESTIPTEAPALILYEVFSDQIDPLKTGLEALDPASRIELLPLVRGRLAAINNEPIAAVLADNAQARREAMGDEYKFSYLSGNPEDLELVSGNWWSSPAPEGEPAFMAMEDREAHQLGLTVGDTVEFQAEGQTIAAEIKAIYQQKGLQTRFWFEGVLQDGALDELVGRYVGVVYQTDSAAKTSQQWLARNIPNVITLRTADWLETAGNLLNKATAGLATVALVSLTASLLVLSSVVSVSRRRQLYEANLLYCLGARHQAIWQSMLMETGLLTLLSTFFATVLGALIAIPLASLLLKLPAGDLWWLGALVAGAVSSIALLAGLLPTLRALRLNPALLLREG</sequence>
<name>A0A0H4I0L7_9GAMM</name>
<dbReference type="Proteomes" id="UP000036406">
    <property type="component" value="Chromosome"/>
</dbReference>
<dbReference type="PANTHER" id="PTHR30287">
    <property type="entry name" value="MEMBRANE COMPONENT OF PREDICTED ABC SUPERFAMILY METABOLITE UPTAKE TRANSPORTER"/>
    <property type="match status" value="1"/>
</dbReference>
<evidence type="ECO:0000313" key="9">
    <source>
        <dbReference type="Proteomes" id="UP000036406"/>
    </source>
</evidence>
<feature type="transmembrane region" description="Helical" evidence="6">
    <location>
        <begin position="836"/>
        <end position="857"/>
    </location>
</feature>
<comment type="subcellular location">
    <subcellularLocation>
        <location evidence="1">Cell membrane</location>
        <topology evidence="1">Multi-pass membrane protein</topology>
    </subcellularLocation>
</comment>
<reference evidence="8 9" key="1">
    <citation type="submission" date="2015-05" db="EMBL/GenBank/DDBJ databases">
        <title>Complete genome of Marinobacter psychrophilus strain 20041T isolated from sea-ice of the Canadian Basin.</title>
        <authorList>
            <person name="Song L."/>
            <person name="Ren L."/>
            <person name="Yu Y."/>
            <person name="Wang X."/>
        </authorList>
    </citation>
    <scope>NUCLEOTIDE SEQUENCE [LARGE SCALE GENOMIC DNA]</scope>
    <source>
        <strain evidence="8 9">20041</strain>
    </source>
</reference>
<dbReference type="KEGG" id="mpq:ABA45_08800"/>
<dbReference type="STRING" id="330734.ABA45_08800"/>
<evidence type="ECO:0000256" key="5">
    <source>
        <dbReference type="ARBA" id="ARBA00023136"/>
    </source>
</evidence>
<keyword evidence="5 6" id="KW-0472">Membrane</keyword>
<evidence type="ECO:0000256" key="2">
    <source>
        <dbReference type="ARBA" id="ARBA00022475"/>
    </source>
</evidence>
<dbReference type="EMBL" id="CP011494">
    <property type="protein sequence ID" value="AKO52506.1"/>
    <property type="molecule type" value="Genomic_DNA"/>
</dbReference>
<feature type="transmembrane region" description="Helical" evidence="6">
    <location>
        <begin position="276"/>
        <end position="303"/>
    </location>
</feature>
<feature type="transmembrane region" description="Helical" evidence="6">
    <location>
        <begin position="511"/>
        <end position="532"/>
    </location>
</feature>
<keyword evidence="9" id="KW-1185">Reference proteome</keyword>
<accession>A0A0H4I0L7</accession>
<feature type="transmembrane region" description="Helical" evidence="6">
    <location>
        <begin position="430"/>
        <end position="447"/>
    </location>
</feature>
<dbReference type="AlphaFoldDB" id="A0A0H4I0L7"/>
<feature type="domain" description="ABC3 transporter permease C-terminal" evidence="7">
    <location>
        <begin position="282"/>
        <end position="395"/>
    </location>
</feature>
<dbReference type="InterPro" id="IPR003838">
    <property type="entry name" value="ABC3_permease_C"/>
</dbReference>
<protein>
    <submittedName>
        <fullName evidence="8">ABC transporter permease</fullName>
    </submittedName>
</protein>
<feature type="transmembrane region" description="Helical" evidence="6">
    <location>
        <begin position="749"/>
        <end position="770"/>
    </location>
</feature>
<dbReference type="GO" id="GO:0005886">
    <property type="term" value="C:plasma membrane"/>
    <property type="evidence" value="ECO:0007669"/>
    <property type="project" value="UniProtKB-SubCell"/>
</dbReference>
<dbReference type="PATRIC" id="fig|330734.3.peg.1845"/>
<dbReference type="InterPro" id="IPR038766">
    <property type="entry name" value="Membrane_comp_ABC_pdt"/>
</dbReference>
<feature type="transmembrane region" description="Helical" evidence="6">
    <location>
        <begin position="804"/>
        <end position="824"/>
    </location>
</feature>
<feature type="transmembrane region" description="Helical" evidence="6">
    <location>
        <begin position="324"/>
        <end position="356"/>
    </location>
</feature>